<dbReference type="Proteomes" id="UP000327493">
    <property type="component" value="Chromosome 22"/>
</dbReference>
<dbReference type="AlphaFoldDB" id="A0A5J5CJE4"/>
<keyword evidence="2" id="KW-1185">Reference proteome</keyword>
<proteinExistence type="predicted"/>
<organism evidence="1 2">
    <name type="scientific">Etheostoma spectabile</name>
    <name type="common">orangethroat darter</name>
    <dbReference type="NCBI Taxonomy" id="54343"/>
    <lineage>
        <taxon>Eukaryota</taxon>
        <taxon>Metazoa</taxon>
        <taxon>Chordata</taxon>
        <taxon>Craniata</taxon>
        <taxon>Vertebrata</taxon>
        <taxon>Euteleostomi</taxon>
        <taxon>Actinopterygii</taxon>
        <taxon>Neopterygii</taxon>
        <taxon>Teleostei</taxon>
        <taxon>Neoteleostei</taxon>
        <taxon>Acanthomorphata</taxon>
        <taxon>Eupercaria</taxon>
        <taxon>Perciformes</taxon>
        <taxon>Percoidei</taxon>
        <taxon>Percidae</taxon>
        <taxon>Etheostomatinae</taxon>
        <taxon>Etheostoma</taxon>
    </lineage>
</organism>
<dbReference type="EMBL" id="VOFY01000022">
    <property type="protein sequence ID" value="KAA8580809.1"/>
    <property type="molecule type" value="Genomic_DNA"/>
</dbReference>
<sequence length="77" mass="8671">MKSPVILCQWIVPLSPHSFVDHIYTHCVCCIDPPRHQLGAFNACILSGVHLLSGESLRPIHRLPRLKATLSHFVHLL</sequence>
<evidence type="ECO:0000313" key="2">
    <source>
        <dbReference type="Proteomes" id="UP000327493"/>
    </source>
</evidence>
<comment type="caution">
    <text evidence="1">The sequence shown here is derived from an EMBL/GenBank/DDBJ whole genome shotgun (WGS) entry which is preliminary data.</text>
</comment>
<gene>
    <name evidence="1" type="ORF">FQN60_013767</name>
</gene>
<reference evidence="1 2" key="1">
    <citation type="submission" date="2019-08" db="EMBL/GenBank/DDBJ databases">
        <title>A chromosome-level genome assembly, high-density linkage maps, and genome scans reveal the genomic architecture of hybrid incompatibilities underlying speciation via character displacement in darters (Percidae: Etheostominae).</title>
        <authorList>
            <person name="Moran R.L."/>
            <person name="Catchen J.M."/>
            <person name="Fuller R.C."/>
        </authorList>
    </citation>
    <scope>NUCLEOTIDE SEQUENCE [LARGE SCALE GENOMIC DNA]</scope>
    <source>
        <strain evidence="1">EspeVRDwgs_2016</strain>
        <tissue evidence="1">Muscle</tissue>
    </source>
</reference>
<protein>
    <submittedName>
        <fullName evidence="1">Uncharacterized protein</fullName>
    </submittedName>
</protein>
<name>A0A5J5CJE4_9PERO</name>
<evidence type="ECO:0000313" key="1">
    <source>
        <dbReference type="EMBL" id="KAA8580809.1"/>
    </source>
</evidence>
<accession>A0A5J5CJE4</accession>